<dbReference type="AlphaFoldDB" id="H5SK73"/>
<name>H5SK73_9CHLR</name>
<reference evidence="2" key="1">
    <citation type="journal article" date="2005" name="Environ. Microbiol.">
        <title>Genetic and functional properties of uncultivated thermophilic crenarchaeotes from a subsurface gold mine as revealed by analysis of genome fragments.</title>
        <authorList>
            <person name="Nunoura T."/>
            <person name="Hirayama H."/>
            <person name="Takami H."/>
            <person name="Oida H."/>
            <person name="Nishi S."/>
            <person name="Shimamura S."/>
            <person name="Suzuki Y."/>
            <person name="Inagaki F."/>
            <person name="Takai K."/>
            <person name="Nealson K.H."/>
            <person name="Horikoshi K."/>
        </authorList>
    </citation>
    <scope>NUCLEOTIDE SEQUENCE</scope>
</reference>
<reference evidence="2" key="2">
    <citation type="journal article" date="2012" name="PLoS ONE">
        <title>A Deeply Branching Thermophilic Bacterium with an Ancient Acetyl-CoA Pathway Dominates a Subsurface Ecosystem.</title>
        <authorList>
            <person name="Takami H."/>
            <person name="Noguchi H."/>
            <person name="Takaki Y."/>
            <person name="Uchiyama I."/>
            <person name="Toyoda A."/>
            <person name="Nishi S."/>
            <person name="Chee G.-J."/>
            <person name="Arai W."/>
            <person name="Nunoura T."/>
            <person name="Itoh T."/>
            <person name="Hattori M."/>
            <person name="Takai K."/>
        </authorList>
    </citation>
    <scope>NUCLEOTIDE SEQUENCE</scope>
</reference>
<dbReference type="EMBL" id="AP011752">
    <property type="protein sequence ID" value="BAL56559.1"/>
    <property type="molecule type" value="Genomic_DNA"/>
</dbReference>
<protein>
    <submittedName>
        <fullName evidence="2">Uncharacterized protein</fullName>
    </submittedName>
</protein>
<proteinExistence type="predicted"/>
<accession>H5SK73</accession>
<sequence>MGAGEVDSCEADPLPSDGEGDGKGKAVEVGRLGVICGIPGAPPIEAELQAVTKTSKSRKQDRERIIIGHLLVTKRPLPYPGSLPQQVILPEKARPAHPRGGPPPATPLQCSLEAQPVFQPGESARVCSAWLLCPAFARG</sequence>
<gene>
    <name evidence="2" type="ORF">HGMM_F40G09C06</name>
</gene>
<evidence type="ECO:0000256" key="1">
    <source>
        <dbReference type="SAM" id="MobiDB-lite"/>
    </source>
</evidence>
<feature type="region of interest" description="Disordered" evidence="1">
    <location>
        <begin position="1"/>
        <end position="25"/>
    </location>
</feature>
<organism evidence="2">
    <name type="scientific">uncultured Chloroflexota bacterium</name>
    <dbReference type="NCBI Taxonomy" id="166587"/>
    <lineage>
        <taxon>Bacteria</taxon>
        <taxon>Bacillati</taxon>
        <taxon>Chloroflexota</taxon>
        <taxon>environmental samples</taxon>
    </lineage>
</organism>
<evidence type="ECO:0000313" key="2">
    <source>
        <dbReference type="EMBL" id="BAL56559.1"/>
    </source>
</evidence>